<dbReference type="AlphaFoldDB" id="A0A563EI67"/>
<evidence type="ECO:0000256" key="1">
    <source>
        <dbReference type="SAM" id="MobiDB-lite"/>
    </source>
</evidence>
<comment type="caution">
    <text evidence="2">The sequence shown here is derived from an EMBL/GenBank/DDBJ whole genome shotgun (WGS) entry which is preliminary data.</text>
</comment>
<reference evidence="2 3" key="1">
    <citation type="submission" date="2019-07" db="EMBL/GenBank/DDBJ databases">
        <title>Lentzea xizangensis sp. nov., isolated from Qinghai-Tibetan Plateau Soils.</title>
        <authorList>
            <person name="Huang J."/>
        </authorList>
    </citation>
    <scope>NUCLEOTIDE SEQUENCE [LARGE SCALE GENOMIC DNA]</scope>
    <source>
        <strain evidence="2 3">FXJ1.1311</strain>
    </source>
</reference>
<feature type="region of interest" description="Disordered" evidence="1">
    <location>
        <begin position="82"/>
        <end position="139"/>
    </location>
</feature>
<sequence>MGGGSGLSGLHGQPDGVVVVVGSGGFVAAGGGVGGADVWVCVALVVRADVGVLDEVELLDGTLDDVGVLVLGVLLTQLDAGVRLSGSSSGPPITTPTSTPSSAEPSTAEPDAAQSARTAILLTGPGRKGVRSRSQGPYR</sequence>
<dbReference type="Proteomes" id="UP000316639">
    <property type="component" value="Unassembled WGS sequence"/>
</dbReference>
<dbReference type="EMBL" id="VOBR01000035">
    <property type="protein sequence ID" value="TWP46147.1"/>
    <property type="molecule type" value="Genomic_DNA"/>
</dbReference>
<name>A0A563EI67_9PSEU</name>
<gene>
    <name evidence="2" type="ORF">FKR81_37095</name>
</gene>
<protein>
    <submittedName>
        <fullName evidence="2">Uncharacterized protein</fullName>
    </submittedName>
</protein>
<evidence type="ECO:0000313" key="2">
    <source>
        <dbReference type="EMBL" id="TWP46147.1"/>
    </source>
</evidence>
<dbReference type="RefSeq" id="WP_146358933.1">
    <property type="nucleotide sequence ID" value="NZ_VOBR01000035.1"/>
</dbReference>
<proteinExistence type="predicted"/>
<feature type="compositionally biased region" description="Low complexity" evidence="1">
    <location>
        <begin position="82"/>
        <end position="110"/>
    </location>
</feature>
<keyword evidence="3" id="KW-1185">Reference proteome</keyword>
<evidence type="ECO:0000313" key="3">
    <source>
        <dbReference type="Proteomes" id="UP000316639"/>
    </source>
</evidence>
<organism evidence="2 3">
    <name type="scientific">Lentzea tibetensis</name>
    <dbReference type="NCBI Taxonomy" id="2591470"/>
    <lineage>
        <taxon>Bacteria</taxon>
        <taxon>Bacillati</taxon>
        <taxon>Actinomycetota</taxon>
        <taxon>Actinomycetes</taxon>
        <taxon>Pseudonocardiales</taxon>
        <taxon>Pseudonocardiaceae</taxon>
        <taxon>Lentzea</taxon>
    </lineage>
</organism>
<accession>A0A563EI67</accession>